<sequence>MSSHIRESSSVTNRNTSKSDAHSVNALETIEEEEKKLNWVYLIIEDLGREDPKKFHEENQENKTFINYAAVRVYQQEIMGRGLCEKLDPMIKH</sequence>
<name>A0ABQ8XYB3_9EUKA</name>
<evidence type="ECO:0000256" key="1">
    <source>
        <dbReference type="SAM" id="MobiDB-lite"/>
    </source>
</evidence>
<dbReference type="Proteomes" id="UP001150062">
    <property type="component" value="Unassembled WGS sequence"/>
</dbReference>
<proteinExistence type="predicted"/>
<feature type="region of interest" description="Disordered" evidence="1">
    <location>
        <begin position="1"/>
        <end position="25"/>
    </location>
</feature>
<keyword evidence="3" id="KW-1185">Reference proteome</keyword>
<accession>A0ABQ8XYB3</accession>
<evidence type="ECO:0000313" key="2">
    <source>
        <dbReference type="EMBL" id="KAJ6237597.1"/>
    </source>
</evidence>
<feature type="compositionally biased region" description="Polar residues" evidence="1">
    <location>
        <begin position="8"/>
        <end position="18"/>
    </location>
</feature>
<reference evidence="2" key="1">
    <citation type="submission" date="2022-08" db="EMBL/GenBank/DDBJ databases">
        <title>Novel sulfate-reducing endosymbionts in the free-living metamonad Anaeramoeba.</title>
        <authorList>
            <person name="Jerlstrom-Hultqvist J."/>
            <person name="Cepicka I."/>
            <person name="Gallot-Lavallee L."/>
            <person name="Salas-Leiva D."/>
            <person name="Curtis B.A."/>
            <person name="Zahonova K."/>
            <person name="Pipaliya S."/>
            <person name="Dacks J."/>
            <person name="Roger A.J."/>
        </authorList>
    </citation>
    <scope>NUCLEOTIDE SEQUENCE</scope>
    <source>
        <strain evidence="2">Schooner1</strain>
    </source>
</reference>
<comment type="caution">
    <text evidence="2">The sequence shown here is derived from an EMBL/GenBank/DDBJ whole genome shotgun (WGS) entry which is preliminary data.</text>
</comment>
<dbReference type="EMBL" id="JAOAOG010000239">
    <property type="protein sequence ID" value="KAJ6237597.1"/>
    <property type="molecule type" value="Genomic_DNA"/>
</dbReference>
<gene>
    <name evidence="2" type="ORF">M0813_27160</name>
</gene>
<protein>
    <submittedName>
        <fullName evidence="2">Uncharacterized protein</fullName>
    </submittedName>
</protein>
<organism evidence="2 3">
    <name type="scientific">Anaeramoeba flamelloides</name>
    <dbReference type="NCBI Taxonomy" id="1746091"/>
    <lineage>
        <taxon>Eukaryota</taxon>
        <taxon>Metamonada</taxon>
        <taxon>Anaeramoebidae</taxon>
        <taxon>Anaeramoeba</taxon>
    </lineage>
</organism>
<evidence type="ECO:0000313" key="3">
    <source>
        <dbReference type="Proteomes" id="UP001150062"/>
    </source>
</evidence>